<organism evidence="1 2">
    <name type="scientific">Dermacentor silvarum</name>
    <name type="common">Tick</name>
    <dbReference type="NCBI Taxonomy" id="543639"/>
    <lineage>
        <taxon>Eukaryota</taxon>
        <taxon>Metazoa</taxon>
        <taxon>Ecdysozoa</taxon>
        <taxon>Arthropoda</taxon>
        <taxon>Chelicerata</taxon>
        <taxon>Arachnida</taxon>
        <taxon>Acari</taxon>
        <taxon>Parasitiformes</taxon>
        <taxon>Ixodida</taxon>
        <taxon>Ixodoidea</taxon>
        <taxon>Ixodidae</taxon>
        <taxon>Rhipicephalinae</taxon>
        <taxon>Dermacentor</taxon>
    </lineage>
</organism>
<evidence type="ECO:0000313" key="1">
    <source>
        <dbReference type="EMBL" id="KAH7980541.1"/>
    </source>
</evidence>
<evidence type="ECO:0000313" key="2">
    <source>
        <dbReference type="Proteomes" id="UP000821865"/>
    </source>
</evidence>
<reference evidence="1" key="1">
    <citation type="submission" date="2020-05" db="EMBL/GenBank/DDBJ databases">
        <title>Large-scale comparative analyses of tick genomes elucidate their genetic diversity and vector capacities.</title>
        <authorList>
            <person name="Jia N."/>
            <person name="Wang J."/>
            <person name="Shi W."/>
            <person name="Du L."/>
            <person name="Sun Y."/>
            <person name="Zhan W."/>
            <person name="Jiang J."/>
            <person name="Wang Q."/>
            <person name="Zhang B."/>
            <person name="Ji P."/>
            <person name="Sakyi L.B."/>
            <person name="Cui X."/>
            <person name="Yuan T."/>
            <person name="Jiang B."/>
            <person name="Yang W."/>
            <person name="Lam T.T.-Y."/>
            <person name="Chang Q."/>
            <person name="Ding S."/>
            <person name="Wang X."/>
            <person name="Zhu J."/>
            <person name="Ruan X."/>
            <person name="Zhao L."/>
            <person name="Wei J."/>
            <person name="Que T."/>
            <person name="Du C."/>
            <person name="Cheng J."/>
            <person name="Dai P."/>
            <person name="Han X."/>
            <person name="Huang E."/>
            <person name="Gao Y."/>
            <person name="Liu J."/>
            <person name="Shao H."/>
            <person name="Ye R."/>
            <person name="Li L."/>
            <person name="Wei W."/>
            <person name="Wang X."/>
            <person name="Wang C."/>
            <person name="Yang T."/>
            <person name="Huo Q."/>
            <person name="Li W."/>
            <person name="Guo W."/>
            <person name="Chen H."/>
            <person name="Zhou L."/>
            <person name="Ni X."/>
            <person name="Tian J."/>
            <person name="Zhou Y."/>
            <person name="Sheng Y."/>
            <person name="Liu T."/>
            <person name="Pan Y."/>
            <person name="Xia L."/>
            <person name="Li J."/>
            <person name="Zhao F."/>
            <person name="Cao W."/>
        </authorList>
    </citation>
    <scope>NUCLEOTIDE SEQUENCE</scope>
    <source>
        <strain evidence="1">Dsil-2018</strain>
    </source>
</reference>
<keyword evidence="2" id="KW-1185">Reference proteome</keyword>
<proteinExistence type="predicted"/>
<accession>A0ACB8E1Q8</accession>
<name>A0ACB8E1Q8_DERSI</name>
<comment type="caution">
    <text evidence="1">The sequence shown here is derived from an EMBL/GenBank/DDBJ whole genome shotgun (WGS) entry which is preliminary data.</text>
</comment>
<sequence length="451" mass="51118">MDFLEFPHVFKEDCGAMIPGRLKMTSQGVVFKNSKTGKVERVQGSEMESISWQRLGAGYGLRIMMKTGGMCRFGGFQEDEQERLAKFFQHHFELPLASRELCLKGWNWGTARFEGSVLSFDVEKNSAYEIPLSNVSHCTTAKNEVTLEFHQNDDAAVSLMDLRFHISTDPNSEMDAIQAFRHSVLSKASIIQATGDAMVTFKELRCLTPRGRYDIKIFSSCIQLRGNKLDYKFPLTTVLRLFLLPYKDNLQKDEVNSDESSDESYNPSESGSEVAEEFDSNVETSSDSEAGSGRGKGRGSGSRREKAKNEKKEKKSKSAKSGIEPGRKQEKPRRPKKGRDDNKPKRPPNAYMLWLAENRDKIKKDNPSFTIIDVMKRAGELWKEVTNKTKWEEQAAEAAAKYKVDIAAYQASLKDRPQESDDEKDEKKPVKKSKPPKRAPMLHVQPKGFCR</sequence>
<dbReference type="EMBL" id="CM023470">
    <property type="protein sequence ID" value="KAH7980541.1"/>
    <property type="molecule type" value="Genomic_DNA"/>
</dbReference>
<protein>
    <submittedName>
        <fullName evidence="1">Uncharacterized protein</fullName>
    </submittedName>
</protein>
<gene>
    <name evidence="1" type="ORF">HPB49_017114</name>
</gene>
<dbReference type="Proteomes" id="UP000821865">
    <property type="component" value="Chromosome 1"/>
</dbReference>